<feature type="region of interest" description="Disordered" evidence="1">
    <location>
        <begin position="519"/>
        <end position="582"/>
    </location>
</feature>
<evidence type="ECO:0000256" key="1">
    <source>
        <dbReference type="SAM" id="MobiDB-lite"/>
    </source>
</evidence>
<dbReference type="GO" id="GO:0000724">
    <property type="term" value="P:double-strand break repair via homologous recombination"/>
    <property type="evidence" value="ECO:0007669"/>
    <property type="project" value="TreeGrafter"/>
</dbReference>
<feature type="region of interest" description="Disordered" evidence="1">
    <location>
        <begin position="303"/>
        <end position="327"/>
    </location>
</feature>
<dbReference type="InterPro" id="IPR028032">
    <property type="entry name" value="DUF4503"/>
</dbReference>
<evidence type="ECO:0000313" key="3">
    <source>
        <dbReference type="EMBL" id="KAG7159346.1"/>
    </source>
</evidence>
<dbReference type="GO" id="GO:0005654">
    <property type="term" value="C:nucleoplasm"/>
    <property type="evidence" value="ECO:0007669"/>
    <property type="project" value="TreeGrafter"/>
</dbReference>
<feature type="compositionally biased region" description="Basic and acidic residues" evidence="1">
    <location>
        <begin position="50"/>
        <end position="78"/>
    </location>
</feature>
<proteinExistence type="predicted"/>
<evidence type="ECO:0000259" key="2">
    <source>
        <dbReference type="Pfam" id="PF14951"/>
    </source>
</evidence>
<dbReference type="InterPro" id="IPR053054">
    <property type="entry name" value="DNA_repair-scaffolding"/>
</dbReference>
<dbReference type="GO" id="GO:0000228">
    <property type="term" value="C:nuclear chromosome"/>
    <property type="evidence" value="ECO:0007669"/>
    <property type="project" value="TreeGrafter"/>
</dbReference>
<dbReference type="EMBL" id="JAHLQT010033419">
    <property type="protein sequence ID" value="KAG7159346.1"/>
    <property type="molecule type" value="Genomic_DNA"/>
</dbReference>
<dbReference type="PANTHER" id="PTHR34347">
    <property type="entry name" value="DNA REPAIR-SCAFFOLDING PROTEIN SPIDR"/>
    <property type="match status" value="1"/>
</dbReference>
<accession>A0A8J5JKX1</accession>
<gene>
    <name evidence="3" type="primary">SPIDR-L</name>
    <name evidence="3" type="ORF">Hamer_G021089</name>
</gene>
<feature type="domain" description="DUF4503" evidence="2">
    <location>
        <begin position="1059"/>
        <end position="1175"/>
    </location>
</feature>
<comment type="caution">
    <text evidence="3">The sequence shown here is derived from an EMBL/GenBank/DDBJ whole genome shotgun (WGS) entry which is preliminary data.</text>
</comment>
<name>A0A8J5JKX1_HOMAM</name>
<dbReference type="GO" id="GO:0070202">
    <property type="term" value="P:regulation of establishment of protein localization to chromosome"/>
    <property type="evidence" value="ECO:0007669"/>
    <property type="project" value="TreeGrafter"/>
</dbReference>
<feature type="region of interest" description="Disordered" evidence="1">
    <location>
        <begin position="1011"/>
        <end position="1033"/>
    </location>
</feature>
<dbReference type="Proteomes" id="UP000747542">
    <property type="component" value="Unassembled WGS sequence"/>
</dbReference>
<dbReference type="PANTHER" id="PTHR34347:SF1">
    <property type="entry name" value="DNA REPAIR-SCAFFOLDING PROTEIN"/>
    <property type="match status" value="1"/>
</dbReference>
<protein>
    <submittedName>
        <fullName evidence="3">DNA repair-scaffolding protein-like</fullName>
    </submittedName>
</protein>
<feature type="compositionally biased region" description="Polar residues" evidence="1">
    <location>
        <begin position="519"/>
        <end position="568"/>
    </location>
</feature>
<feature type="compositionally biased region" description="Polar residues" evidence="1">
    <location>
        <begin position="307"/>
        <end position="327"/>
    </location>
</feature>
<organism evidence="3 4">
    <name type="scientific">Homarus americanus</name>
    <name type="common">American lobster</name>
    <dbReference type="NCBI Taxonomy" id="6706"/>
    <lineage>
        <taxon>Eukaryota</taxon>
        <taxon>Metazoa</taxon>
        <taxon>Ecdysozoa</taxon>
        <taxon>Arthropoda</taxon>
        <taxon>Crustacea</taxon>
        <taxon>Multicrustacea</taxon>
        <taxon>Malacostraca</taxon>
        <taxon>Eumalacostraca</taxon>
        <taxon>Eucarida</taxon>
        <taxon>Decapoda</taxon>
        <taxon>Pleocyemata</taxon>
        <taxon>Astacidea</taxon>
        <taxon>Nephropoidea</taxon>
        <taxon>Nephropidae</taxon>
        <taxon>Homarus</taxon>
    </lineage>
</organism>
<sequence>MAGKRENNSHIDCGCPREKKIPVLELEFIKAQRTKAEGQGSMQMGSIDYSETKKQIANAKKREQIREREQKKKMKSEEAIQREEELYDDQLGDCSFHSRKVPPINVNATKLSELVDLSLEVLEPPLTTSLTSQELRNLKETPMQGWNEREASLKDFLSPEVSIEWSSSDEEFDPKSSKITSLTGVKLINLSKNKTPSLDFPKKLEKRNAESLNIKSQIDSVFNEGPCHRNSSESTGRLKLDSKRLDLLQTPVTKNFANSGEQHLPSSTLETPKKVRYDRKICFEKDLTVSPIIGSRRKIKPKRQLYEYSSPTKSPGNDINNIEPTSPILGSQYKQRTVYKFKCFDINLSTGINFTSKQLHDGAGNLKSQSEITQDVAETPSVKASITDENAKSILKRRKLSRGYTPERQKERLSKEKAKVEEKECSTTVKESSCVYNESQKKDAENNFMKRKTNLDVDNKSNNFKTCKAEERDHWNMRRNLQDHNLGERTSRSSFFKNYFLQHKEETCGGDKNCIEHNSSQNGNPVTKVADSQSDVEIDSISSPLKDTPSHNGTPSLESDNPSISCGSAPSPPPSTKEQQEVLKTGSAWLRTLQHTPEKPSMVKNLENVLIESPKSSLGASFLPRKYMCLKILKVGVPSNAALCKVIFCTPEIFQKGIKMENNKEGKHEEGENGSKGKYLVYFSLQEQKLTIALRVNDEVKVYCPWHTLGLQSHSTPVLFTSHFIMQEDQLMINKKQEMKDLYSFKNEENKRGTKSLLPSTNKSGTKWKRVLTTWTCSCTKDTAVLPSMCKTHLYAAARIRAPRVNIKLLRSLHTSFTDVKDTPEGAKRKTRVHPTWTILEAIEICAGISDVPVTITIRVHRIVSHRGTEGEITDWELVGQDAAGMFCTVKIPNRPLANKLTGLLEGEAYQAEVRSNKLIYPLLQDKASCPTQTYCYAFTVSLGFTELLHSGYEVVIPITLPYWSLQEALQVPCDGQRGNLSLHILYKVDSFLYVIDQSIKTEVIPHFQTHESKKEKGEKSEHEKKEVAEDNTDKEETVVGKVIVGDDTALPQGISESGTVMQSALVRDALIWNGNVIVDEYSLIQHQESKMSITLATLLKIVNPLSSNTQCDDLAVVSGTIMRVEEESAHHWPTCSSCKSDKVVEIQDGSVDCSACGQKSTVPGTGYNLELYQRTIEKLLQSVFSSNQQEELDAALLVGECIGPAVCVVQNSRKIKQTGFQIYTLLELPY</sequence>
<evidence type="ECO:0000313" key="4">
    <source>
        <dbReference type="Proteomes" id="UP000747542"/>
    </source>
</evidence>
<dbReference type="Pfam" id="PF14951">
    <property type="entry name" value="DUF4503"/>
    <property type="match status" value="1"/>
</dbReference>
<keyword evidence="4" id="KW-1185">Reference proteome</keyword>
<feature type="region of interest" description="Disordered" evidence="1">
    <location>
        <begin position="34"/>
        <end position="78"/>
    </location>
</feature>
<dbReference type="AlphaFoldDB" id="A0A8J5JKX1"/>
<feature type="compositionally biased region" description="Basic and acidic residues" evidence="1">
    <location>
        <begin position="1011"/>
        <end position="1029"/>
    </location>
</feature>
<reference evidence="3" key="1">
    <citation type="journal article" date="2021" name="Sci. Adv.">
        <title>The American lobster genome reveals insights on longevity, neural, and immune adaptations.</title>
        <authorList>
            <person name="Polinski J.M."/>
            <person name="Zimin A.V."/>
            <person name="Clark K.F."/>
            <person name="Kohn A.B."/>
            <person name="Sadowski N."/>
            <person name="Timp W."/>
            <person name="Ptitsyn A."/>
            <person name="Khanna P."/>
            <person name="Romanova D.Y."/>
            <person name="Williams P."/>
            <person name="Greenwood S.J."/>
            <person name="Moroz L.L."/>
            <person name="Walt D.R."/>
            <person name="Bodnar A.G."/>
        </authorList>
    </citation>
    <scope>NUCLEOTIDE SEQUENCE</scope>
    <source>
        <strain evidence="3">GMGI-L3</strain>
    </source>
</reference>